<dbReference type="Proteomes" id="UP000005551">
    <property type="component" value="Unassembled WGS sequence"/>
</dbReference>
<evidence type="ECO:0000313" key="2">
    <source>
        <dbReference type="Proteomes" id="UP000005551"/>
    </source>
</evidence>
<proteinExistence type="predicted"/>
<evidence type="ECO:0000313" key="1">
    <source>
        <dbReference type="EMBL" id="EIM74102.1"/>
    </source>
</evidence>
<accession>I5BX00</accession>
<name>I5BX00_9BACT</name>
<dbReference type="EMBL" id="AJYA01000047">
    <property type="protein sequence ID" value="EIM74102.1"/>
    <property type="molecule type" value="Genomic_DNA"/>
</dbReference>
<protein>
    <submittedName>
        <fullName evidence="1">Uncharacterized protein</fullName>
    </submittedName>
</protein>
<keyword evidence="2" id="KW-1185">Reference proteome</keyword>
<comment type="caution">
    <text evidence="1">The sequence shown here is derived from an EMBL/GenBank/DDBJ whole genome shotgun (WGS) entry which is preliminary data.</text>
</comment>
<organism evidence="1 2">
    <name type="scientific">Nitritalea halalkaliphila LW7</name>
    <dbReference type="NCBI Taxonomy" id="1189621"/>
    <lineage>
        <taxon>Bacteria</taxon>
        <taxon>Pseudomonadati</taxon>
        <taxon>Bacteroidota</taxon>
        <taxon>Cytophagia</taxon>
        <taxon>Cytophagales</taxon>
        <taxon>Cyclobacteriaceae</taxon>
        <taxon>Nitritalea</taxon>
    </lineage>
</organism>
<sequence>MTEAGKDMPEAEAFFRFVQRTETKAIFAHFGFQSPTP</sequence>
<reference evidence="1 2" key="1">
    <citation type="submission" date="2012-05" db="EMBL/GenBank/DDBJ databases">
        <title>Genome sequence of Nitritalea halalkaliphila LW7.</title>
        <authorList>
            <person name="Jangir P.K."/>
            <person name="Singh A."/>
            <person name="Shivaji S."/>
            <person name="Sharma R."/>
        </authorList>
    </citation>
    <scope>NUCLEOTIDE SEQUENCE [LARGE SCALE GENOMIC DNA]</scope>
    <source>
        <strain evidence="1 2">LW7</strain>
    </source>
</reference>
<dbReference type="AlphaFoldDB" id="I5BX00"/>
<gene>
    <name evidence="1" type="ORF">A3SI_16435</name>
</gene>